<keyword evidence="5 11" id="KW-0479">Metal-binding</keyword>
<evidence type="ECO:0000256" key="13">
    <source>
        <dbReference type="PIRSR" id="PIRSR600823-5"/>
    </source>
</evidence>
<dbReference type="AlphaFoldDB" id="A0AA38G245"/>
<keyword evidence="15" id="KW-0472">Membrane</keyword>
<comment type="cofactor">
    <cofactor evidence="11">
        <name>Ca(2+)</name>
        <dbReference type="ChEBI" id="CHEBI:29108"/>
    </cofactor>
    <text evidence="11">Binds 2 calcium ions per subunit.</text>
</comment>
<keyword evidence="11" id="KW-0106">Calcium</keyword>
<feature type="disulfide bond" evidence="13">
    <location>
        <begin position="205"/>
        <end position="248"/>
    </location>
</feature>
<gene>
    <name evidence="17" type="ORF">KI387_023102</name>
</gene>
<protein>
    <recommendedName>
        <fullName evidence="16">Plant heme peroxidase family profile domain-containing protein</fullName>
    </recommendedName>
</protein>
<evidence type="ECO:0000256" key="14">
    <source>
        <dbReference type="SAM" id="MobiDB-lite"/>
    </source>
</evidence>
<dbReference type="EMBL" id="JAHRHJ020000005">
    <property type="protein sequence ID" value="KAH9314475.1"/>
    <property type="molecule type" value="Genomic_DNA"/>
</dbReference>
<feature type="binding site" evidence="10">
    <location>
        <position position="296"/>
    </location>
    <ligand>
        <name>substrate</name>
    </ligand>
</feature>
<dbReference type="PANTHER" id="PTHR31388">
    <property type="entry name" value="PEROXIDASE 72-RELATED"/>
    <property type="match status" value="1"/>
</dbReference>
<evidence type="ECO:0000256" key="12">
    <source>
        <dbReference type="PIRSR" id="PIRSR600823-4"/>
    </source>
</evidence>
<dbReference type="GO" id="GO:0020037">
    <property type="term" value="F:heme binding"/>
    <property type="evidence" value="ECO:0007669"/>
    <property type="project" value="InterPro"/>
</dbReference>
<evidence type="ECO:0000256" key="8">
    <source>
        <dbReference type="ARBA" id="ARBA00023157"/>
    </source>
</evidence>
<keyword evidence="15" id="KW-0812">Transmembrane</keyword>
<feature type="compositionally biased region" description="Basic and acidic residues" evidence="14">
    <location>
        <begin position="29"/>
        <end position="88"/>
    </location>
</feature>
<evidence type="ECO:0000256" key="1">
    <source>
        <dbReference type="ARBA" id="ARBA00000189"/>
    </source>
</evidence>
<proteinExistence type="inferred from homology"/>
<evidence type="ECO:0000259" key="16">
    <source>
        <dbReference type="PROSITE" id="PS50873"/>
    </source>
</evidence>
<evidence type="ECO:0000256" key="6">
    <source>
        <dbReference type="ARBA" id="ARBA00023002"/>
    </source>
</evidence>
<dbReference type="GO" id="GO:0042744">
    <property type="term" value="P:hydrogen peroxide catabolic process"/>
    <property type="evidence" value="ECO:0007669"/>
    <property type="project" value="InterPro"/>
</dbReference>
<dbReference type="GO" id="GO:0140825">
    <property type="term" value="F:lactoperoxidase activity"/>
    <property type="evidence" value="ECO:0007669"/>
    <property type="project" value="UniProtKB-EC"/>
</dbReference>
<dbReference type="Gene3D" id="1.10.420.10">
    <property type="entry name" value="Peroxidase, domain 2"/>
    <property type="match status" value="1"/>
</dbReference>
<feature type="binding site" evidence="11">
    <location>
        <position position="327"/>
    </location>
    <ligand>
        <name>Ca(2+)</name>
        <dbReference type="ChEBI" id="CHEBI:29108"/>
        <label>2</label>
    </ligand>
</feature>
<keyword evidence="3" id="KW-0575">Peroxidase</keyword>
<evidence type="ECO:0000313" key="18">
    <source>
        <dbReference type="Proteomes" id="UP000824469"/>
    </source>
</evidence>
<evidence type="ECO:0000256" key="9">
    <source>
        <dbReference type="PIRSR" id="PIRSR600823-1"/>
    </source>
</evidence>
<dbReference type="PROSITE" id="PS00435">
    <property type="entry name" value="PEROXIDASE_1"/>
    <property type="match status" value="1"/>
</dbReference>
<feature type="domain" description="Plant heme peroxidase family profile" evidence="16">
    <location>
        <begin position="195"/>
        <end position="452"/>
    </location>
</feature>
<reference evidence="17 18" key="1">
    <citation type="journal article" date="2021" name="Nat. Plants">
        <title>The Taxus genome provides insights into paclitaxel biosynthesis.</title>
        <authorList>
            <person name="Xiong X."/>
            <person name="Gou J."/>
            <person name="Liao Q."/>
            <person name="Li Y."/>
            <person name="Zhou Q."/>
            <person name="Bi G."/>
            <person name="Li C."/>
            <person name="Du R."/>
            <person name="Wang X."/>
            <person name="Sun T."/>
            <person name="Guo L."/>
            <person name="Liang H."/>
            <person name="Lu P."/>
            <person name="Wu Y."/>
            <person name="Zhang Z."/>
            <person name="Ro D.K."/>
            <person name="Shang Y."/>
            <person name="Huang S."/>
            <person name="Yan J."/>
        </authorList>
    </citation>
    <scope>NUCLEOTIDE SEQUENCE [LARGE SCALE GENOMIC DNA]</scope>
    <source>
        <strain evidence="17">Ta-2019</strain>
    </source>
</reference>
<keyword evidence="18" id="KW-1185">Reference proteome</keyword>
<dbReference type="SUPFAM" id="SSF48113">
    <property type="entry name" value="Heme-dependent peroxidases"/>
    <property type="match status" value="1"/>
</dbReference>
<evidence type="ECO:0000256" key="3">
    <source>
        <dbReference type="ARBA" id="ARBA00022559"/>
    </source>
</evidence>
<feature type="binding site" evidence="11">
    <location>
        <position position="380"/>
    </location>
    <ligand>
        <name>Ca(2+)</name>
        <dbReference type="ChEBI" id="CHEBI:29108"/>
        <label>2</label>
    </ligand>
</feature>
<comment type="cofactor">
    <cofactor evidence="11">
        <name>heme b</name>
        <dbReference type="ChEBI" id="CHEBI:60344"/>
    </cofactor>
    <text evidence="11">Binds 1 heme b (iron(II)-protoporphyrin IX) group per subunit.</text>
</comment>
<keyword evidence="6" id="KW-0560">Oxidoreductase</keyword>
<evidence type="ECO:0000256" key="4">
    <source>
        <dbReference type="ARBA" id="ARBA00022617"/>
    </source>
</evidence>
<feature type="region of interest" description="Disordered" evidence="14">
    <location>
        <begin position="352"/>
        <end position="373"/>
    </location>
</feature>
<feature type="binding site" evidence="11">
    <location>
        <position position="237"/>
    </location>
    <ligand>
        <name>Ca(2+)</name>
        <dbReference type="ChEBI" id="CHEBI:29108"/>
        <label>1</label>
    </ligand>
</feature>
<organism evidence="17 18">
    <name type="scientific">Taxus chinensis</name>
    <name type="common">Chinese yew</name>
    <name type="synonym">Taxus wallichiana var. chinensis</name>
    <dbReference type="NCBI Taxonomy" id="29808"/>
    <lineage>
        <taxon>Eukaryota</taxon>
        <taxon>Viridiplantae</taxon>
        <taxon>Streptophyta</taxon>
        <taxon>Embryophyta</taxon>
        <taxon>Tracheophyta</taxon>
        <taxon>Spermatophyta</taxon>
        <taxon>Pinopsida</taxon>
        <taxon>Pinidae</taxon>
        <taxon>Conifers II</taxon>
        <taxon>Cupressales</taxon>
        <taxon>Taxaceae</taxon>
        <taxon>Taxus</taxon>
    </lineage>
</organism>
<keyword evidence="15" id="KW-1133">Transmembrane helix</keyword>
<dbReference type="PROSITE" id="PS50873">
    <property type="entry name" value="PEROXIDASE_4"/>
    <property type="match status" value="1"/>
</dbReference>
<dbReference type="InterPro" id="IPR033905">
    <property type="entry name" value="Secretory_peroxidase"/>
</dbReference>
<feature type="active site" description="Proton acceptor" evidence="9">
    <location>
        <position position="236"/>
    </location>
</feature>
<dbReference type="FunFam" id="1.10.420.10:FF:000001">
    <property type="entry name" value="Peroxidase"/>
    <property type="match status" value="1"/>
</dbReference>
<dbReference type="InterPro" id="IPR002016">
    <property type="entry name" value="Haem_peroxidase"/>
</dbReference>
<feature type="disulfide bond" evidence="13">
    <location>
        <begin position="333"/>
        <end position="358"/>
    </location>
</feature>
<dbReference type="InterPro" id="IPR000823">
    <property type="entry name" value="Peroxidase_pln"/>
</dbReference>
<sequence length="452" mass="51111">MKWCQKWGSNPRPRWRTATDLFNTTPEANDSREEDTRTSHDHRDHGRFSYRRNLPEFKSRNSDTFEKKRYRSRSDKEKSQKEGTERYNRQGKIANLDESVFILELHREPIESCPDRNFIHVFKTNFKLFNPWFHEKACPPHKPWTRSEGIIPGRRAIESNVKETMRKKLYLRKMASWVVSFGIIVALFLASANAQLSATYYDKLCPNALSIIKSEIKKVLSNEPRMGASILRLHFHDCFAQSQLEATCSGVVSCADILIVAARDSVVQLGGPTWTVPLGRRDSTTSNKIDANANIPSPTSTLSNLSSLFQAQGLSTKDMVALSGAHTIGQARCTVIRNRIYNDTDIDSTYVKSPQSNCPSDKSGNRNLSPLEDVSPTVFDNNYYKELTKKKGLLHSDQELFNGGSTDSLVTTYSNDENTFFKDFAAAMVKMGNISPLTGSNGEIRKNCRKAN</sequence>
<dbReference type="Proteomes" id="UP000824469">
    <property type="component" value="Unassembled WGS sequence"/>
</dbReference>
<feature type="transmembrane region" description="Helical" evidence="15">
    <location>
        <begin position="174"/>
        <end position="196"/>
    </location>
</feature>
<comment type="similarity">
    <text evidence="2">Belongs to the peroxidase family. Ascorbate peroxidase subfamily.</text>
</comment>
<feature type="disulfide bond" evidence="13">
    <location>
        <begin position="254"/>
        <end position="448"/>
    </location>
</feature>
<dbReference type="PROSITE" id="PS00436">
    <property type="entry name" value="PEROXIDASE_2"/>
    <property type="match status" value="1"/>
</dbReference>
<dbReference type="InterPro" id="IPR019793">
    <property type="entry name" value="Peroxidases_heam-ligand_BS"/>
</dbReference>
<dbReference type="InterPro" id="IPR010255">
    <property type="entry name" value="Haem_peroxidase_sf"/>
</dbReference>
<evidence type="ECO:0000256" key="2">
    <source>
        <dbReference type="ARBA" id="ARBA00006873"/>
    </source>
</evidence>
<dbReference type="PANTHER" id="PTHR31388:SF5">
    <property type="entry name" value="PEROXIDASE"/>
    <property type="match status" value="1"/>
</dbReference>
<dbReference type="Pfam" id="PF00141">
    <property type="entry name" value="peroxidase"/>
    <property type="match status" value="1"/>
</dbReference>
<dbReference type="CDD" id="cd00693">
    <property type="entry name" value="secretory_peroxidase"/>
    <property type="match status" value="1"/>
</dbReference>
<feature type="region of interest" description="Disordered" evidence="14">
    <location>
        <begin position="1"/>
        <end position="89"/>
    </location>
</feature>
<dbReference type="InterPro" id="IPR019794">
    <property type="entry name" value="Peroxidases_AS"/>
</dbReference>
<accession>A0AA38G245</accession>
<evidence type="ECO:0000256" key="7">
    <source>
        <dbReference type="ARBA" id="ARBA00023004"/>
    </source>
</evidence>
<evidence type="ECO:0000256" key="15">
    <source>
        <dbReference type="SAM" id="Phobius"/>
    </source>
</evidence>
<name>A0AA38G245_TAXCH</name>
<keyword evidence="4" id="KW-0349">Heme</keyword>
<evidence type="ECO:0000256" key="11">
    <source>
        <dbReference type="PIRSR" id="PIRSR600823-3"/>
    </source>
</evidence>
<comment type="catalytic activity">
    <reaction evidence="1">
        <text>2 a phenolic donor + H2O2 = 2 a phenolic radical donor + 2 H2O</text>
        <dbReference type="Rhea" id="RHEA:56136"/>
        <dbReference type="ChEBI" id="CHEBI:15377"/>
        <dbReference type="ChEBI" id="CHEBI:16240"/>
        <dbReference type="ChEBI" id="CHEBI:139520"/>
        <dbReference type="ChEBI" id="CHEBI:139521"/>
        <dbReference type="EC" id="1.11.1.7"/>
    </reaction>
</comment>
<dbReference type="GO" id="GO:0046872">
    <property type="term" value="F:metal ion binding"/>
    <property type="evidence" value="ECO:0007669"/>
    <property type="project" value="UniProtKB-KW"/>
</dbReference>
<dbReference type="PRINTS" id="PR00461">
    <property type="entry name" value="PLPEROXIDASE"/>
</dbReference>
<evidence type="ECO:0000256" key="10">
    <source>
        <dbReference type="PIRSR" id="PIRSR600823-2"/>
    </source>
</evidence>
<feature type="site" description="Transition state stabilizer" evidence="12">
    <location>
        <position position="232"/>
    </location>
</feature>
<feature type="compositionally biased region" description="Polar residues" evidence="14">
    <location>
        <begin position="352"/>
        <end position="368"/>
    </location>
</feature>
<dbReference type="Gene3D" id="1.10.520.10">
    <property type="match status" value="2"/>
</dbReference>
<evidence type="ECO:0000313" key="17">
    <source>
        <dbReference type="EMBL" id="KAH9314475.1"/>
    </source>
</evidence>
<keyword evidence="8 13" id="KW-1015">Disulfide bond</keyword>
<dbReference type="PRINTS" id="PR00458">
    <property type="entry name" value="PEROXIDASE"/>
</dbReference>
<keyword evidence="7 11" id="KW-0408">Iron</keyword>
<evidence type="ECO:0000256" key="5">
    <source>
        <dbReference type="ARBA" id="ARBA00022723"/>
    </source>
</evidence>
<comment type="caution">
    <text evidence="17">The sequence shown here is derived from an EMBL/GenBank/DDBJ whole genome shotgun (WGS) entry which is preliminary data.</text>
</comment>
<dbReference type="GO" id="GO:0006979">
    <property type="term" value="P:response to oxidative stress"/>
    <property type="evidence" value="ECO:0007669"/>
    <property type="project" value="InterPro"/>
</dbReference>
<feature type="binding site" description="axial binding residue" evidence="11">
    <location>
        <position position="326"/>
    </location>
    <ligand>
        <name>heme b</name>
        <dbReference type="ChEBI" id="CHEBI:60344"/>
    </ligand>
    <ligandPart>
        <name>Fe</name>
        <dbReference type="ChEBI" id="CHEBI:18248"/>
    </ligandPart>
</feature>